<accession>A0A9P6CJJ9</accession>
<organism evidence="3 4">
    <name type="scientific">Collybia nuda</name>
    <dbReference type="NCBI Taxonomy" id="64659"/>
    <lineage>
        <taxon>Eukaryota</taxon>
        <taxon>Fungi</taxon>
        <taxon>Dikarya</taxon>
        <taxon>Basidiomycota</taxon>
        <taxon>Agaricomycotina</taxon>
        <taxon>Agaricomycetes</taxon>
        <taxon>Agaricomycetidae</taxon>
        <taxon>Agaricales</taxon>
        <taxon>Tricholomatineae</taxon>
        <taxon>Clitocybaceae</taxon>
        <taxon>Collybia</taxon>
    </lineage>
</organism>
<evidence type="ECO:0000313" key="3">
    <source>
        <dbReference type="EMBL" id="KAF9464410.1"/>
    </source>
</evidence>
<dbReference type="GO" id="GO:0072659">
    <property type="term" value="P:protein localization to plasma membrane"/>
    <property type="evidence" value="ECO:0007669"/>
    <property type="project" value="InterPro"/>
</dbReference>
<dbReference type="PANTHER" id="PTHR47766">
    <property type="entry name" value="PROTEIN EFR3"/>
    <property type="match status" value="1"/>
</dbReference>
<evidence type="ECO:0008006" key="5">
    <source>
        <dbReference type="Google" id="ProtNLM"/>
    </source>
</evidence>
<dbReference type="Pfam" id="PF21072">
    <property type="entry name" value="EFR3"/>
    <property type="match status" value="2"/>
</dbReference>
<evidence type="ECO:0000256" key="1">
    <source>
        <dbReference type="ARBA" id="ARBA00010216"/>
    </source>
</evidence>
<comment type="caution">
    <text evidence="3">The sequence shown here is derived from an EMBL/GenBank/DDBJ whole genome shotgun (WGS) entry which is preliminary data.</text>
</comment>
<sequence length="993" mass="108408">MHLLFTPNHVQLLNSCYPPTSALLTAGPEYSPNSQELSRLTYYASNHPGKLTKLGTELEKRLRTESRKAKAGNIRTRASLLITLSIFRSLATECRRDIALLSPSLVASVDVTIEAVPHDLEVVARAASVFTAWTTYTDGHLIGADSDMTRNYLSALRRFSHLSSSDVSDHEVRNRTRLVGLAALTGALNSEALYNNSVQFRAQVSTIMHSILVTLFQIEITTLDEQAAAVKEAPQSPYLAEFRTRPAIERRAASIHVHIDGDNGPSTADVSNATLRGLFSLLDHANGVQIGYIMQSSFDTLDQLQGWSSIDHCCWFAQKVAEWSQYQYRYAVPTWLVERLLQSQESTTSTSLSLHGALVAMITSVFNSPTPLVNLSTSDILSNLVTLLLRRAAVDPEDPILPRLVQCISSLGRHVYYSDQIQDLAAELISRLEVVEVQGVLAKGKPGFVYARTQAVRSILAGLLGLIQSANKHEERTEAEGSMKTVNFTSPDTTQKDMLGNSRSSRRARVPTDIWHNTLSLLCDSDYAVRADYSEALIFYLCKEMPKYGDSADTDGVKRTRPLAEGPFQQAVNMSALLHSGDHGVRFLNALHGYVYILATTPSLGLTASVSTSPSHSTLGEPLHLNLLPATPDHSDVELQEPNSPSQSQTTGRRSFSSPQGSRIQKTSVIQRLLEQTPSKVSHTTTASLSDYTHILEIIVAVHEQIPVRGLLTGIPMLLALAAAINIPDVEDPATLHRIDAVKEMLAKAWLAVGKVWDLPDIKRMAENVLSSMPWAAKLPILSQSDSNAYRPARNVVEFPSDRPISVSWEGFDTEAALLIVASSVSVQQATGLDKHGLLKRLSMKWTADSALMDQRSSGFESTLRGDGISPLLKISPALMHIENISMQSLARSARGVGVTDLREALEGRSSTSNTALARPPSISTLEHAPSSMGTELGNLRLTQTRSRSRNKKRSATSGSGEVRDVLNKLGIGKQNGSLLKASFPALQKSGQR</sequence>
<feature type="region of interest" description="Disordered" evidence="2">
    <location>
        <begin position="475"/>
        <end position="503"/>
    </location>
</feature>
<feature type="compositionally biased region" description="Polar residues" evidence="2">
    <location>
        <begin position="641"/>
        <end position="665"/>
    </location>
</feature>
<feature type="region of interest" description="Disordered" evidence="2">
    <location>
        <begin position="630"/>
        <end position="665"/>
    </location>
</feature>
<proteinExistence type="inferred from homology"/>
<keyword evidence="4" id="KW-1185">Reference proteome</keyword>
<dbReference type="InterPro" id="IPR039786">
    <property type="entry name" value="EFR3"/>
</dbReference>
<dbReference type="OrthoDB" id="274691at2759"/>
<feature type="region of interest" description="Disordered" evidence="2">
    <location>
        <begin position="905"/>
        <end position="963"/>
    </location>
</feature>
<reference evidence="3" key="1">
    <citation type="submission" date="2020-11" db="EMBL/GenBank/DDBJ databases">
        <authorList>
            <consortium name="DOE Joint Genome Institute"/>
            <person name="Ahrendt S."/>
            <person name="Riley R."/>
            <person name="Andreopoulos W."/>
            <person name="Labutti K."/>
            <person name="Pangilinan J."/>
            <person name="Ruiz-Duenas F.J."/>
            <person name="Barrasa J.M."/>
            <person name="Sanchez-Garcia M."/>
            <person name="Camarero S."/>
            <person name="Miyauchi S."/>
            <person name="Serrano A."/>
            <person name="Linde D."/>
            <person name="Babiker R."/>
            <person name="Drula E."/>
            <person name="Ayuso-Fernandez I."/>
            <person name="Pacheco R."/>
            <person name="Padilla G."/>
            <person name="Ferreira P."/>
            <person name="Barriuso J."/>
            <person name="Kellner H."/>
            <person name="Castanera R."/>
            <person name="Alfaro M."/>
            <person name="Ramirez L."/>
            <person name="Pisabarro A.G."/>
            <person name="Kuo A."/>
            <person name="Tritt A."/>
            <person name="Lipzen A."/>
            <person name="He G."/>
            <person name="Yan M."/>
            <person name="Ng V."/>
            <person name="Cullen D."/>
            <person name="Martin F."/>
            <person name="Rosso M.-N."/>
            <person name="Henrissat B."/>
            <person name="Hibbett D."/>
            <person name="Martinez A.T."/>
            <person name="Grigoriev I.V."/>
        </authorList>
    </citation>
    <scope>NUCLEOTIDE SEQUENCE</scope>
    <source>
        <strain evidence="3">CBS 247.69</strain>
    </source>
</reference>
<protein>
    <recommendedName>
        <fullName evidence="5">Protein EFR3</fullName>
    </recommendedName>
</protein>
<dbReference type="PANTHER" id="PTHR47766:SF1">
    <property type="entry name" value="PROTEIN EFR3"/>
    <property type="match status" value="1"/>
</dbReference>
<dbReference type="Proteomes" id="UP000807353">
    <property type="component" value="Unassembled WGS sequence"/>
</dbReference>
<dbReference type="AlphaFoldDB" id="A0A9P6CJJ9"/>
<dbReference type="EMBL" id="MU150254">
    <property type="protein sequence ID" value="KAF9464410.1"/>
    <property type="molecule type" value="Genomic_DNA"/>
</dbReference>
<feature type="compositionally biased region" description="Polar residues" evidence="2">
    <location>
        <begin position="484"/>
        <end position="493"/>
    </location>
</feature>
<comment type="similarity">
    <text evidence="1">Belongs to the EFR3 family.</text>
</comment>
<evidence type="ECO:0000313" key="4">
    <source>
        <dbReference type="Proteomes" id="UP000807353"/>
    </source>
</evidence>
<name>A0A9P6CJJ9_9AGAR</name>
<evidence type="ECO:0000256" key="2">
    <source>
        <dbReference type="SAM" id="MobiDB-lite"/>
    </source>
</evidence>
<gene>
    <name evidence="3" type="ORF">BDZ94DRAFT_1161875</name>
</gene>
<dbReference type="InterPro" id="IPR049150">
    <property type="entry name" value="EFR3_HEAT-like_rpt"/>
</dbReference>